<accession>A0A1M5DS58</accession>
<dbReference type="Gene3D" id="3.40.50.300">
    <property type="entry name" value="P-loop containing nucleotide triphosphate hydrolases"/>
    <property type="match status" value="1"/>
</dbReference>
<dbReference type="GO" id="GO:0016887">
    <property type="term" value="F:ATP hydrolysis activity"/>
    <property type="evidence" value="ECO:0007669"/>
    <property type="project" value="InterPro"/>
</dbReference>
<dbReference type="GO" id="GO:0005524">
    <property type="term" value="F:ATP binding"/>
    <property type="evidence" value="ECO:0007669"/>
    <property type="project" value="UniProtKB-KW"/>
</dbReference>
<dbReference type="InterPro" id="IPR027417">
    <property type="entry name" value="P-loop_NTPase"/>
</dbReference>
<dbReference type="OrthoDB" id="9810077at2"/>
<dbReference type="RefSeq" id="WP_073053598.1">
    <property type="nucleotide sequence ID" value="NZ_FQUP01000002.1"/>
</dbReference>
<comment type="function">
    <text evidence="5">Part of the ABC transporter complex HmuTUV involved in hemin import. Responsible for energy coupling to the transport system.</text>
</comment>
<dbReference type="NCBIfam" id="NF010068">
    <property type="entry name" value="PRK13548.1"/>
    <property type="match status" value="1"/>
</dbReference>
<dbReference type="Proteomes" id="UP000184485">
    <property type="component" value="Unassembled WGS sequence"/>
</dbReference>
<keyword evidence="4" id="KW-1278">Translocase</keyword>
<proteinExistence type="predicted"/>
<dbReference type="EMBL" id="FQUP01000002">
    <property type="protein sequence ID" value="SHF69612.1"/>
    <property type="molecule type" value="Genomic_DNA"/>
</dbReference>
<gene>
    <name evidence="7" type="ORF">SAMN02745157_2775</name>
</gene>
<dbReference type="SMART" id="SM00382">
    <property type="entry name" value="AAA"/>
    <property type="match status" value="1"/>
</dbReference>
<keyword evidence="3 7" id="KW-0067">ATP-binding</keyword>
<dbReference type="InterPro" id="IPR003439">
    <property type="entry name" value="ABC_transporter-like_ATP-bd"/>
</dbReference>
<organism evidence="7 8">
    <name type="scientific">Kaistia soli DSM 19436</name>
    <dbReference type="NCBI Taxonomy" id="1122133"/>
    <lineage>
        <taxon>Bacteria</taxon>
        <taxon>Pseudomonadati</taxon>
        <taxon>Pseudomonadota</taxon>
        <taxon>Alphaproteobacteria</taxon>
        <taxon>Hyphomicrobiales</taxon>
        <taxon>Kaistiaceae</taxon>
        <taxon>Kaistia</taxon>
    </lineage>
</organism>
<dbReference type="Pfam" id="PF00005">
    <property type="entry name" value="ABC_tran"/>
    <property type="match status" value="1"/>
</dbReference>
<evidence type="ECO:0000256" key="4">
    <source>
        <dbReference type="ARBA" id="ARBA00022967"/>
    </source>
</evidence>
<evidence type="ECO:0000259" key="6">
    <source>
        <dbReference type="PROSITE" id="PS50893"/>
    </source>
</evidence>
<name>A0A1M5DS58_9HYPH</name>
<feature type="domain" description="ABC transporter" evidence="6">
    <location>
        <begin position="2"/>
        <end position="240"/>
    </location>
</feature>
<evidence type="ECO:0000256" key="3">
    <source>
        <dbReference type="ARBA" id="ARBA00022840"/>
    </source>
</evidence>
<keyword evidence="2" id="KW-0547">Nucleotide-binding</keyword>
<evidence type="ECO:0000256" key="1">
    <source>
        <dbReference type="ARBA" id="ARBA00022448"/>
    </source>
</evidence>
<dbReference type="PANTHER" id="PTHR42794:SF1">
    <property type="entry name" value="HEMIN IMPORT ATP-BINDING PROTEIN HMUV"/>
    <property type="match status" value="1"/>
</dbReference>
<evidence type="ECO:0000313" key="8">
    <source>
        <dbReference type="Proteomes" id="UP000184485"/>
    </source>
</evidence>
<keyword evidence="8" id="KW-1185">Reference proteome</keyword>
<evidence type="ECO:0000313" key="7">
    <source>
        <dbReference type="EMBL" id="SHF69612.1"/>
    </source>
</evidence>
<dbReference type="InterPro" id="IPR003593">
    <property type="entry name" value="AAA+_ATPase"/>
</dbReference>
<sequence>MIAAEDLVIRAGHKRLVDGISLTIPPGLVTAIIGPNGAGKSTLLKALTGEIKPASGRVTIDGTDLRRLPLGQLAARRAVLPQASSLAFPFTVHEVVRLGAFDRRGAGAINARVVAALARVDLDGFGGRLYQELSGGEQQRVHLARVLCQLPDPRPDGRSAFLFLDEPTASLDLRHQLMTLSAARDFASGGGGVVAVLHDMNLAALHADRIVVVHRGQIAAEGTPADVLTDALLAEVFGVTLPVGKTAAGVPFILPQAATAA</sequence>
<evidence type="ECO:0000256" key="2">
    <source>
        <dbReference type="ARBA" id="ARBA00022741"/>
    </source>
</evidence>
<protein>
    <submittedName>
        <fullName evidence="7">Iron complex transport system ATP-binding protein</fullName>
    </submittedName>
</protein>
<dbReference type="CDD" id="cd03214">
    <property type="entry name" value="ABC_Iron-Siderophores_B12_Hemin"/>
    <property type="match status" value="1"/>
</dbReference>
<dbReference type="SUPFAM" id="SSF52540">
    <property type="entry name" value="P-loop containing nucleoside triphosphate hydrolases"/>
    <property type="match status" value="1"/>
</dbReference>
<dbReference type="PROSITE" id="PS50893">
    <property type="entry name" value="ABC_TRANSPORTER_2"/>
    <property type="match status" value="1"/>
</dbReference>
<reference evidence="7 8" key="1">
    <citation type="submission" date="2016-11" db="EMBL/GenBank/DDBJ databases">
        <authorList>
            <person name="Jaros S."/>
            <person name="Januszkiewicz K."/>
            <person name="Wedrychowicz H."/>
        </authorList>
    </citation>
    <scope>NUCLEOTIDE SEQUENCE [LARGE SCALE GENOMIC DNA]</scope>
    <source>
        <strain evidence="7 8">DSM 19436</strain>
    </source>
</reference>
<dbReference type="PANTHER" id="PTHR42794">
    <property type="entry name" value="HEMIN IMPORT ATP-BINDING PROTEIN HMUV"/>
    <property type="match status" value="1"/>
</dbReference>
<keyword evidence="1" id="KW-0813">Transport</keyword>
<dbReference type="STRING" id="1122133.SAMN02745157_2775"/>
<dbReference type="AlphaFoldDB" id="A0A1M5DS58"/>
<evidence type="ECO:0000256" key="5">
    <source>
        <dbReference type="ARBA" id="ARBA00037066"/>
    </source>
</evidence>